<keyword evidence="3" id="KW-0223">Dioxygenase</keyword>
<gene>
    <name evidence="8" type="ORF">LSP00402_LOCUS20849</name>
</gene>
<proteinExistence type="inferred from homology"/>
<dbReference type="AlphaFoldDB" id="A0A7S2XGA1"/>
<evidence type="ECO:0000259" key="7">
    <source>
        <dbReference type="Pfam" id="PF02668"/>
    </source>
</evidence>
<protein>
    <recommendedName>
        <fullName evidence="7">TauD/TfdA-like domain-containing protein</fullName>
    </recommendedName>
</protein>
<dbReference type="InterPro" id="IPR042098">
    <property type="entry name" value="TauD-like_sf"/>
</dbReference>
<keyword evidence="5" id="KW-0408">Iron</keyword>
<keyword evidence="4" id="KW-0560">Oxidoreductase</keyword>
<reference evidence="8" key="1">
    <citation type="submission" date="2021-01" db="EMBL/GenBank/DDBJ databases">
        <authorList>
            <person name="Corre E."/>
            <person name="Pelletier E."/>
            <person name="Niang G."/>
            <person name="Scheremetjew M."/>
            <person name="Finn R."/>
            <person name="Kale V."/>
            <person name="Holt S."/>
            <person name="Cochrane G."/>
            <person name="Meng A."/>
            <person name="Brown T."/>
            <person name="Cohen L."/>
        </authorList>
    </citation>
    <scope>NUCLEOTIDE SEQUENCE</scope>
    <source>
        <strain evidence="8">CCMP622</strain>
    </source>
</reference>
<dbReference type="GO" id="GO:0051213">
    <property type="term" value="F:dioxygenase activity"/>
    <property type="evidence" value="ECO:0007669"/>
    <property type="project" value="UniProtKB-KW"/>
</dbReference>
<dbReference type="PANTHER" id="PTHR43779">
    <property type="entry name" value="DIOXYGENASE RV0097-RELATED"/>
    <property type="match status" value="1"/>
</dbReference>
<evidence type="ECO:0000256" key="6">
    <source>
        <dbReference type="SAM" id="SignalP"/>
    </source>
</evidence>
<feature type="domain" description="TauD/TfdA-like" evidence="7">
    <location>
        <begin position="31"/>
        <end position="288"/>
    </location>
</feature>
<dbReference type="InterPro" id="IPR051178">
    <property type="entry name" value="TfdA_dioxygenase"/>
</dbReference>
<organism evidence="8">
    <name type="scientific">Lotharella oceanica</name>
    <dbReference type="NCBI Taxonomy" id="641309"/>
    <lineage>
        <taxon>Eukaryota</taxon>
        <taxon>Sar</taxon>
        <taxon>Rhizaria</taxon>
        <taxon>Cercozoa</taxon>
        <taxon>Chlorarachniophyceae</taxon>
        <taxon>Lotharella</taxon>
    </lineage>
</organism>
<keyword evidence="6" id="KW-0732">Signal</keyword>
<dbReference type="EMBL" id="HBHP01033889">
    <property type="protein sequence ID" value="CAD9776835.1"/>
    <property type="molecule type" value="Transcribed_RNA"/>
</dbReference>
<evidence type="ECO:0000256" key="5">
    <source>
        <dbReference type="ARBA" id="ARBA00023004"/>
    </source>
</evidence>
<evidence type="ECO:0000256" key="3">
    <source>
        <dbReference type="ARBA" id="ARBA00022964"/>
    </source>
</evidence>
<keyword evidence="2" id="KW-0479">Metal-binding</keyword>
<evidence type="ECO:0000313" key="8">
    <source>
        <dbReference type="EMBL" id="CAD9776835.1"/>
    </source>
</evidence>
<dbReference type="Pfam" id="PF02668">
    <property type="entry name" value="TauD"/>
    <property type="match status" value="1"/>
</dbReference>
<dbReference type="SUPFAM" id="SSF51197">
    <property type="entry name" value="Clavaminate synthase-like"/>
    <property type="match status" value="1"/>
</dbReference>
<feature type="signal peptide" evidence="6">
    <location>
        <begin position="1"/>
        <end position="21"/>
    </location>
</feature>
<dbReference type="InterPro" id="IPR003819">
    <property type="entry name" value="TauD/TfdA-like"/>
</dbReference>
<sequence length="313" mass="35448">MALVAFVLVTLVARFPGRCRAHPRMSRLYQTEPLTPEFGMVVKGLKIEEKMHPEVLKQISKDLAKHRLLLFRGQGLLPAETQLAFARYFGKIESTFYRHAKSPHKDIFRVSNDASEGCTSVGRSGWHIDGTFQRSPFTVQLMHFWSVNKGGSTLFCPLNEVIQALSKKERQLWESLFFVGDSSVHPLVYPHPSTGLATLCFHLGNPFFRCFAKDVDWEERTMEPLPKNECEAIRSRLVSLLEDKTRMLEMKWEVGDLAVIDNLAVGHFASSGTQGSRKDTGLRILHRVTVSGNAIPLELKNKGSDEHDKKSRK</sequence>
<name>A0A7S2XGA1_9EUKA</name>
<feature type="chain" id="PRO_5031119780" description="TauD/TfdA-like domain-containing protein" evidence="6">
    <location>
        <begin position="22"/>
        <end position="313"/>
    </location>
</feature>
<dbReference type="GO" id="GO:0046872">
    <property type="term" value="F:metal ion binding"/>
    <property type="evidence" value="ECO:0007669"/>
    <property type="project" value="UniProtKB-KW"/>
</dbReference>
<comment type="similarity">
    <text evidence="1">Belongs to the TfdA dioxygenase family.</text>
</comment>
<evidence type="ECO:0000256" key="4">
    <source>
        <dbReference type="ARBA" id="ARBA00023002"/>
    </source>
</evidence>
<evidence type="ECO:0000256" key="2">
    <source>
        <dbReference type="ARBA" id="ARBA00022723"/>
    </source>
</evidence>
<dbReference type="PANTHER" id="PTHR43779:SF3">
    <property type="entry name" value="(3R)-3-[(CARBOXYMETHYL)AMINO]FATTY ACID OXYGENASE_DECARBOXYLASE"/>
    <property type="match status" value="1"/>
</dbReference>
<accession>A0A7S2XGA1</accession>
<dbReference type="Gene3D" id="3.60.130.10">
    <property type="entry name" value="Clavaminate synthase-like"/>
    <property type="match status" value="1"/>
</dbReference>
<evidence type="ECO:0000256" key="1">
    <source>
        <dbReference type="ARBA" id="ARBA00005896"/>
    </source>
</evidence>